<feature type="region of interest" description="Disordered" evidence="8">
    <location>
        <begin position="250"/>
        <end position="404"/>
    </location>
</feature>
<dbReference type="GO" id="GO:0005634">
    <property type="term" value="C:nucleus"/>
    <property type="evidence" value="ECO:0007669"/>
    <property type="project" value="UniProtKB-SubCell"/>
</dbReference>
<feature type="compositionally biased region" description="Basic and acidic residues" evidence="8">
    <location>
        <begin position="961"/>
        <end position="1024"/>
    </location>
</feature>
<feature type="compositionally biased region" description="Pro residues" evidence="8">
    <location>
        <begin position="485"/>
        <end position="496"/>
    </location>
</feature>
<feature type="compositionally biased region" description="Low complexity" evidence="8">
    <location>
        <begin position="771"/>
        <end position="803"/>
    </location>
</feature>
<feature type="compositionally biased region" description="Polar residues" evidence="8">
    <location>
        <begin position="1087"/>
        <end position="1101"/>
    </location>
</feature>
<dbReference type="EMBL" id="JAUEDM010000004">
    <property type="protein sequence ID" value="KAK3319247.1"/>
    <property type="molecule type" value="Genomic_DNA"/>
</dbReference>
<protein>
    <recommendedName>
        <fullName evidence="9">Inner centromere protein ARK-binding domain-containing protein</fullName>
    </recommendedName>
</protein>
<sequence length="1348" mass="148426">MAMRGGPRLPVGSAAWIAEERSSALNIAQSEIEEFSFSARNEVDWLNEHMGEIFSENQMNVAELFKTPGKLRGRTPRTAKKVGEVRVPLSDVFTSTPKGMPKPFALSNLNRAQTPRIKVAEDRRDQAASRPTSPSKPTTALPQPVATKPPVPVADSGYHGSQSDMDPQEMNMEMTLNRGIEAADFAVFSAPSARTEQQTPTTASVEETFQSAKEEQTRAVTAEMTTRHIPVSSPVVDQPRSPVAVRAPMHITSPYSPSPKKMGSPHKSSPQKSSPLKPVTEEQERGFPKPTEELNDAMDEQDDDEIRSPSDTSSPIRPVVRKSSLNFASLPAREPLTSNKSLGPRMSRTSHLGASFYRTTGGKSLGNVVQQDLSDDDQDEMDLDEDKTVHRDDAESKIAAHNKTYTQRLQDQISMLGKSQSIGPRPKSIAHMLPVQQNAPTSYSQPLQTQTGLEAKKPPSPQPKRSLAAPGAFPEDDDDDWIAPPQRPAAAPSPRPELPKSHSADVMEGVAGKETVSVFEFPLPRSRPNSPGMAPVVPERTTSTLGHNKSASVPTLPMQDVFAMGPEAVSPKKIISVSNPPGLATVSEDDGAATPFGSPSRTFRDSPLKQAKNKLSSILKSSKGLLARSAAISAEGKTSLLSPSTSRLGYHPGPSVESFRTAENIMYPDLSHHGGSTSRPVSPARTNSTRRTRASAEREKKEQKEKDKEAKEKEKEKKEEAKEARRLAEQLKKLEKVREKEQEKARNFSKEQDRIIAMEKRIAAQKEQERAAQAAQAAQREQERAAQATQATQREQERAAQAASHAFQAPAPPPKTPRSPPKATRTSPRKAKAQAEAEETDELDIDMVDAPVTMPPPSVPRSAAPSIPRQGAKRPVKPTKESLAKSKQAPTLIRVNTNSQFLPSNSVLASTLQETLNHQQAVPARQLNSKASQHSLATKPSLQSLNGSASTSKRPRALDMAAKRKAEEERETQRKREIKLENDRKRAAAEEERRQEQQRKVEAEKQEEERRKQTAKKAAIERAKQTKAPPPASRSQPNGPPEYSMADKAPPRPVSRLGSTMHQDRPVNAVLGKAASKRPLQDEENSRPQQLQRNPQTYQSQEPKRMRMSEEFDDDIESADTQRNFKGSSIRPPSIYKTAELQAKQTVFSNGYGHVPPQSTGPKSSGPKDLFRTTVTKQHTNTQMMKATNPMDMTQVAKGDIPGLSHKTPVRPPGAKQPPPKSAARSSPRFQNGDAIELPDIQTDDEDEDDDDGDMPMAPWANSPALRAALARQENLDPMQIFGPPAPLNMEEVFNKDKGRWHKFRARTSSANWSGTDRLTEEEVRKDLIARDKMRREGGWSYELSKEL</sequence>
<gene>
    <name evidence="10" type="ORF">B0H66DRAFT_517873</name>
</gene>
<feature type="compositionally biased region" description="Basic and acidic residues" evidence="8">
    <location>
        <begin position="694"/>
        <end position="725"/>
    </location>
</feature>
<dbReference type="PANTHER" id="PTHR13142">
    <property type="entry name" value="INNER CENTROMERE PROTEIN"/>
    <property type="match status" value="1"/>
</dbReference>
<feature type="compositionally biased region" description="Polar residues" evidence="8">
    <location>
        <begin position="540"/>
        <end position="553"/>
    </location>
</feature>
<feature type="compositionally biased region" description="Polar residues" evidence="8">
    <location>
        <begin position="919"/>
        <end position="952"/>
    </location>
</feature>
<feature type="compositionally biased region" description="Low complexity" evidence="8">
    <location>
        <begin position="860"/>
        <end position="869"/>
    </location>
</feature>
<feature type="region of interest" description="Disordered" evidence="8">
    <location>
        <begin position="93"/>
        <end position="165"/>
    </location>
</feature>
<evidence type="ECO:0000256" key="8">
    <source>
        <dbReference type="SAM" id="MobiDB-lite"/>
    </source>
</evidence>
<evidence type="ECO:0000256" key="4">
    <source>
        <dbReference type="ARBA" id="ARBA00022490"/>
    </source>
</evidence>
<evidence type="ECO:0000259" key="9">
    <source>
        <dbReference type="Pfam" id="PF03941"/>
    </source>
</evidence>
<dbReference type="InterPro" id="IPR005635">
    <property type="entry name" value="Inner_centromere_prot_ARK-bd"/>
</dbReference>
<evidence type="ECO:0000313" key="10">
    <source>
        <dbReference type="EMBL" id="KAK3319247.1"/>
    </source>
</evidence>
<comment type="subcellular location">
    <subcellularLocation>
        <location evidence="2">Cytoplasm</location>
        <location evidence="2">Cytoskeleton</location>
        <location evidence="2">Spindle</location>
    </subcellularLocation>
    <subcellularLocation>
        <location evidence="1">Nucleus</location>
    </subcellularLocation>
</comment>
<feature type="compositionally biased region" description="Low complexity" evidence="8">
    <location>
        <begin position="265"/>
        <end position="278"/>
    </location>
</feature>
<feature type="region of interest" description="Disordered" evidence="8">
    <location>
        <begin position="580"/>
        <end position="611"/>
    </location>
</feature>
<evidence type="ECO:0000256" key="3">
    <source>
        <dbReference type="ARBA" id="ARBA00010042"/>
    </source>
</evidence>
<feature type="region of interest" description="Disordered" evidence="8">
    <location>
        <begin position="919"/>
        <end position="1114"/>
    </location>
</feature>
<reference evidence="10" key="2">
    <citation type="submission" date="2023-06" db="EMBL/GenBank/DDBJ databases">
        <authorList>
            <consortium name="Lawrence Berkeley National Laboratory"/>
            <person name="Haridas S."/>
            <person name="Hensen N."/>
            <person name="Bonometti L."/>
            <person name="Westerberg I."/>
            <person name="Brannstrom I.O."/>
            <person name="Guillou S."/>
            <person name="Cros-Aarteil S."/>
            <person name="Calhoun S."/>
            <person name="Kuo A."/>
            <person name="Mondo S."/>
            <person name="Pangilinan J."/>
            <person name="Riley R."/>
            <person name="Labutti K."/>
            <person name="Andreopoulos B."/>
            <person name="Lipzen A."/>
            <person name="Chen C."/>
            <person name="Yanf M."/>
            <person name="Daum C."/>
            <person name="Ng V."/>
            <person name="Clum A."/>
            <person name="Steindorff A."/>
            <person name="Ohm R."/>
            <person name="Martin F."/>
            <person name="Silar P."/>
            <person name="Natvig D."/>
            <person name="Lalanne C."/>
            <person name="Gautier V."/>
            <person name="Ament-Velasquez S.L."/>
            <person name="Kruys A."/>
            <person name="Hutchinson M.I."/>
            <person name="Powell A.J."/>
            <person name="Barry K."/>
            <person name="Miller A.N."/>
            <person name="Grigoriev I.V."/>
            <person name="Debuchy R."/>
            <person name="Gladieux P."/>
            <person name="Thoren M.H."/>
            <person name="Johannesson H."/>
        </authorList>
    </citation>
    <scope>NUCLEOTIDE SEQUENCE</scope>
    <source>
        <strain evidence="10">CBS 118394</strain>
    </source>
</reference>
<dbReference type="Pfam" id="PF03941">
    <property type="entry name" value="INCENP_ARK-bind"/>
    <property type="match status" value="1"/>
</dbReference>
<evidence type="ECO:0000256" key="7">
    <source>
        <dbReference type="ARBA" id="ARBA00023242"/>
    </source>
</evidence>
<feature type="compositionally biased region" description="Polar residues" evidence="8">
    <location>
        <begin position="336"/>
        <end position="362"/>
    </location>
</feature>
<feature type="compositionally biased region" description="Polar residues" evidence="8">
    <location>
        <begin position="438"/>
        <end position="452"/>
    </location>
</feature>
<evidence type="ECO:0000256" key="5">
    <source>
        <dbReference type="ARBA" id="ARBA00022829"/>
    </source>
</evidence>
<evidence type="ECO:0000256" key="6">
    <source>
        <dbReference type="ARBA" id="ARBA00023212"/>
    </source>
</evidence>
<dbReference type="Proteomes" id="UP001283341">
    <property type="component" value="Unassembled WGS sequence"/>
</dbReference>
<feature type="compositionally biased region" description="Basic and acidic residues" evidence="8">
    <location>
        <begin position="386"/>
        <end position="398"/>
    </location>
</feature>
<feature type="compositionally biased region" description="Pro residues" evidence="8">
    <location>
        <begin position="1210"/>
        <end position="1221"/>
    </location>
</feature>
<dbReference type="GO" id="GO:0007059">
    <property type="term" value="P:chromosome segregation"/>
    <property type="evidence" value="ECO:0007669"/>
    <property type="project" value="UniProtKB-KW"/>
</dbReference>
<comment type="caution">
    <text evidence="10">The sequence shown here is derived from an EMBL/GenBank/DDBJ whole genome shotgun (WGS) entry which is preliminary data.</text>
</comment>
<feature type="compositionally biased region" description="Acidic residues" evidence="8">
    <location>
        <begin position="836"/>
        <end position="847"/>
    </location>
</feature>
<feature type="compositionally biased region" description="Acidic residues" evidence="8">
    <location>
        <begin position="293"/>
        <end position="305"/>
    </location>
</feature>
<proteinExistence type="inferred from homology"/>
<feature type="compositionally biased region" description="Polar residues" evidence="8">
    <location>
        <begin position="894"/>
        <end position="903"/>
    </location>
</feature>
<feature type="region of interest" description="Disordered" evidence="8">
    <location>
        <begin position="192"/>
        <end position="211"/>
    </location>
</feature>
<feature type="region of interest" description="Disordered" evidence="8">
    <location>
        <begin position="634"/>
        <end position="725"/>
    </location>
</feature>
<keyword evidence="6" id="KW-0206">Cytoskeleton</keyword>
<dbReference type="GO" id="GO:0005819">
    <property type="term" value="C:spindle"/>
    <property type="evidence" value="ECO:0007669"/>
    <property type="project" value="UniProtKB-SubCell"/>
</dbReference>
<evidence type="ECO:0000256" key="1">
    <source>
        <dbReference type="ARBA" id="ARBA00004123"/>
    </source>
</evidence>
<feature type="region of interest" description="Disordered" evidence="8">
    <location>
        <begin position="438"/>
        <end position="509"/>
    </location>
</feature>
<feature type="compositionally biased region" description="Pro residues" evidence="8">
    <location>
        <begin position="810"/>
        <end position="820"/>
    </location>
</feature>
<feature type="compositionally biased region" description="Basic and acidic residues" evidence="8">
    <location>
        <begin position="759"/>
        <end position="770"/>
    </location>
</feature>
<feature type="region of interest" description="Disordered" evidence="8">
    <location>
        <begin position="521"/>
        <end position="553"/>
    </location>
</feature>
<feature type="compositionally biased region" description="Acidic residues" evidence="8">
    <location>
        <begin position="1242"/>
        <end position="1254"/>
    </location>
</feature>
<dbReference type="PANTHER" id="PTHR13142:SF1">
    <property type="entry name" value="INNER CENTROMERE PROTEIN"/>
    <property type="match status" value="1"/>
</dbReference>
<keyword evidence="7" id="KW-0539">Nucleus</keyword>
<feature type="domain" description="Inner centromere protein ARK-binding" evidence="9">
    <location>
        <begin position="1240"/>
        <end position="1294"/>
    </location>
</feature>
<feature type="compositionally biased region" description="Basic and acidic residues" evidence="8">
    <location>
        <begin position="279"/>
        <end position="292"/>
    </location>
</feature>
<reference evidence="10" key="1">
    <citation type="journal article" date="2023" name="Mol. Phylogenet. Evol.">
        <title>Genome-scale phylogeny and comparative genomics of the fungal order Sordariales.</title>
        <authorList>
            <person name="Hensen N."/>
            <person name="Bonometti L."/>
            <person name="Westerberg I."/>
            <person name="Brannstrom I.O."/>
            <person name="Guillou S."/>
            <person name="Cros-Aarteil S."/>
            <person name="Calhoun S."/>
            <person name="Haridas S."/>
            <person name="Kuo A."/>
            <person name="Mondo S."/>
            <person name="Pangilinan J."/>
            <person name="Riley R."/>
            <person name="LaButti K."/>
            <person name="Andreopoulos B."/>
            <person name="Lipzen A."/>
            <person name="Chen C."/>
            <person name="Yan M."/>
            <person name="Daum C."/>
            <person name="Ng V."/>
            <person name="Clum A."/>
            <person name="Steindorff A."/>
            <person name="Ohm R.A."/>
            <person name="Martin F."/>
            <person name="Silar P."/>
            <person name="Natvig D.O."/>
            <person name="Lalanne C."/>
            <person name="Gautier V."/>
            <person name="Ament-Velasquez S.L."/>
            <person name="Kruys A."/>
            <person name="Hutchinson M.I."/>
            <person name="Powell A.J."/>
            <person name="Barry K."/>
            <person name="Miller A.N."/>
            <person name="Grigoriev I.V."/>
            <person name="Debuchy R."/>
            <person name="Gladieux P."/>
            <person name="Hiltunen Thoren M."/>
            <person name="Johannesson H."/>
        </authorList>
    </citation>
    <scope>NUCLEOTIDE SEQUENCE</scope>
    <source>
        <strain evidence="10">CBS 118394</strain>
    </source>
</reference>
<feature type="region of interest" description="Disordered" evidence="8">
    <location>
        <begin position="759"/>
        <end position="903"/>
    </location>
</feature>
<feature type="compositionally biased region" description="Polar residues" evidence="8">
    <location>
        <begin position="129"/>
        <end position="141"/>
    </location>
</feature>
<evidence type="ECO:0000256" key="2">
    <source>
        <dbReference type="ARBA" id="ARBA00004186"/>
    </source>
</evidence>
<feature type="region of interest" description="Disordered" evidence="8">
    <location>
        <begin position="1148"/>
        <end position="1264"/>
    </location>
</feature>
<accession>A0AAE0M4R7</accession>
<evidence type="ECO:0000313" key="11">
    <source>
        <dbReference type="Proteomes" id="UP001283341"/>
    </source>
</evidence>
<comment type="similarity">
    <text evidence="3">Belongs to the INCENP family.</text>
</comment>
<name>A0AAE0M4R7_9PEZI</name>
<keyword evidence="11" id="KW-1185">Reference proteome</keyword>
<organism evidence="10 11">
    <name type="scientific">Apodospora peruviana</name>
    <dbReference type="NCBI Taxonomy" id="516989"/>
    <lineage>
        <taxon>Eukaryota</taxon>
        <taxon>Fungi</taxon>
        <taxon>Dikarya</taxon>
        <taxon>Ascomycota</taxon>
        <taxon>Pezizomycotina</taxon>
        <taxon>Sordariomycetes</taxon>
        <taxon>Sordariomycetidae</taxon>
        <taxon>Sordariales</taxon>
        <taxon>Lasiosphaeriaceae</taxon>
        <taxon>Apodospora</taxon>
    </lineage>
</organism>
<feature type="compositionally biased region" description="Basic and acidic residues" evidence="8">
    <location>
        <begin position="118"/>
        <end position="127"/>
    </location>
</feature>
<feature type="compositionally biased region" description="Polar residues" evidence="8">
    <location>
        <begin position="1173"/>
        <end position="1186"/>
    </location>
</feature>
<keyword evidence="5" id="KW-0159">Chromosome partition</keyword>
<feature type="compositionally biased region" description="Acidic residues" evidence="8">
    <location>
        <begin position="373"/>
        <end position="385"/>
    </location>
</feature>
<keyword evidence="4" id="KW-0963">Cytoplasm</keyword>